<gene>
    <name evidence="3" type="ORF">ISS97_06455</name>
</gene>
<evidence type="ECO:0000256" key="1">
    <source>
        <dbReference type="SAM" id="SignalP"/>
    </source>
</evidence>
<name>A0ABW8K4J7_9GAMM</name>
<evidence type="ECO:0000259" key="2">
    <source>
        <dbReference type="Pfam" id="PF13827"/>
    </source>
</evidence>
<keyword evidence="1" id="KW-0732">Signal</keyword>
<reference evidence="3 4" key="1">
    <citation type="submission" date="2020-10" db="EMBL/GenBank/DDBJ databases">
        <title>Phylogeny of dyella-like bacteria.</title>
        <authorList>
            <person name="Fu J."/>
        </authorList>
    </citation>
    <scope>NUCLEOTIDE SEQUENCE [LARGE SCALE GENOMIC DNA]</scope>
    <source>
        <strain evidence="3 4">BB4</strain>
    </source>
</reference>
<accession>A0ABW8K4J7</accession>
<protein>
    <submittedName>
        <fullName evidence="3">DUF4189 domain-containing protein</fullName>
    </submittedName>
</protein>
<dbReference type="Pfam" id="PF13827">
    <property type="entry name" value="DUF4189"/>
    <property type="match status" value="1"/>
</dbReference>
<feature type="domain" description="DUF4189" evidence="2">
    <location>
        <begin position="63"/>
        <end position="156"/>
    </location>
</feature>
<keyword evidence="4" id="KW-1185">Reference proteome</keyword>
<proteinExistence type="predicted"/>
<feature type="signal peptide" evidence="1">
    <location>
        <begin position="1"/>
        <end position="22"/>
    </location>
</feature>
<dbReference type="RefSeq" id="WP_404580051.1">
    <property type="nucleotide sequence ID" value="NZ_JADIKD010000008.1"/>
</dbReference>
<evidence type="ECO:0000313" key="3">
    <source>
        <dbReference type="EMBL" id="MFK2916897.1"/>
    </source>
</evidence>
<feature type="chain" id="PRO_5045381071" evidence="1">
    <location>
        <begin position="23"/>
        <end position="163"/>
    </location>
</feature>
<organism evidence="3 4">
    <name type="scientific">Dyella koreensis</name>
    <dbReference type="NCBI Taxonomy" id="311235"/>
    <lineage>
        <taxon>Bacteria</taxon>
        <taxon>Pseudomonadati</taxon>
        <taxon>Pseudomonadota</taxon>
        <taxon>Gammaproteobacteria</taxon>
        <taxon>Lysobacterales</taxon>
        <taxon>Rhodanobacteraceae</taxon>
        <taxon>Dyella</taxon>
    </lineage>
</organism>
<dbReference type="Proteomes" id="UP001620408">
    <property type="component" value="Unassembled WGS sequence"/>
</dbReference>
<dbReference type="EMBL" id="JADIKD010000008">
    <property type="protein sequence ID" value="MFK2916897.1"/>
    <property type="molecule type" value="Genomic_DNA"/>
</dbReference>
<evidence type="ECO:0000313" key="4">
    <source>
        <dbReference type="Proteomes" id="UP001620408"/>
    </source>
</evidence>
<dbReference type="InterPro" id="IPR025240">
    <property type="entry name" value="DUF4189"/>
</dbReference>
<sequence>MRAVAVLLLLLCTMFIDSAAHAEGGCPPGMIPEGGQGVMSCRPIPGYDQGKQQQPPVEWASKWGAIATDATTGSLGAVNGASSANRAEEGAIADCRSKGGANCKLQVSYSNGCGVMVLGNKVFNAKSAATIEEATRKGIAQCSAESDGCHVYYSGCSLPQRIQ</sequence>
<comment type="caution">
    <text evidence="3">The sequence shown here is derived from an EMBL/GenBank/DDBJ whole genome shotgun (WGS) entry which is preliminary data.</text>
</comment>